<proteinExistence type="predicted"/>
<evidence type="ECO:0000313" key="3">
    <source>
        <dbReference type="Proteomes" id="UP001501821"/>
    </source>
</evidence>
<name>A0ABP7J3D4_9ACTN</name>
<dbReference type="RefSeq" id="WP_344778326.1">
    <property type="nucleotide sequence ID" value="NZ_BAABAH010000018.1"/>
</dbReference>
<evidence type="ECO:0000313" key="2">
    <source>
        <dbReference type="EMBL" id="GAA3832746.1"/>
    </source>
</evidence>
<reference evidence="3" key="1">
    <citation type="journal article" date="2019" name="Int. J. Syst. Evol. Microbiol.">
        <title>The Global Catalogue of Microorganisms (GCM) 10K type strain sequencing project: providing services to taxonomists for standard genome sequencing and annotation.</title>
        <authorList>
            <consortium name="The Broad Institute Genomics Platform"/>
            <consortium name="The Broad Institute Genome Sequencing Center for Infectious Disease"/>
            <person name="Wu L."/>
            <person name="Ma J."/>
        </authorList>
    </citation>
    <scope>NUCLEOTIDE SEQUENCE [LARGE SCALE GENOMIC DNA]</scope>
    <source>
        <strain evidence="3">JCM 16953</strain>
    </source>
</reference>
<keyword evidence="3" id="KW-1185">Reference proteome</keyword>
<dbReference type="Proteomes" id="UP001501821">
    <property type="component" value="Unassembled WGS sequence"/>
</dbReference>
<dbReference type="Pfam" id="PF25547">
    <property type="entry name" value="WXG100_2"/>
    <property type="match status" value="1"/>
</dbReference>
<accession>A0ABP7J3D4</accession>
<dbReference type="EMBL" id="BAABAH010000018">
    <property type="protein sequence ID" value="GAA3832746.1"/>
    <property type="molecule type" value="Genomic_DNA"/>
</dbReference>
<gene>
    <name evidence="2" type="ORF">GCM10022242_37300</name>
</gene>
<comment type="caution">
    <text evidence="2">The sequence shown here is derived from an EMBL/GenBank/DDBJ whole genome shotgun (WGS) entry which is preliminary data.</text>
</comment>
<feature type="domain" description="Outer membrane channel protein CpnT-like N-terminal" evidence="1">
    <location>
        <begin position="136"/>
        <end position="265"/>
    </location>
</feature>
<dbReference type="InterPro" id="IPR057746">
    <property type="entry name" value="CpnT-like_N"/>
</dbReference>
<organism evidence="2 3">
    <name type="scientific">Nocardioides panacisoli</name>
    <dbReference type="NCBI Taxonomy" id="627624"/>
    <lineage>
        <taxon>Bacteria</taxon>
        <taxon>Bacillati</taxon>
        <taxon>Actinomycetota</taxon>
        <taxon>Actinomycetes</taxon>
        <taxon>Propionibacteriales</taxon>
        <taxon>Nocardioidaceae</taxon>
        <taxon>Nocardioides</taxon>
    </lineage>
</organism>
<evidence type="ECO:0000259" key="1">
    <source>
        <dbReference type="Pfam" id="PF25547"/>
    </source>
</evidence>
<sequence>MNMVAVDGGGYTAACDSLYDGNHAVFNALDALSDALAGSASMAGGDQCGAEWAKGYDQAAPQLVDAARQLADGFAKAANLTNTSLSNHDAADGGSTLDENRYYTGPPDDPDPAHYTENLYFTVPSATGGGTDEPSWWHWLASHMEGWFWPSADTDRMRAVGAAWRTCGGSVQLAGSYATSASSSLSIEQSPEIGLATKSLEALDSHCNDIGSAMIDLGNACDDYARLVDEKHQEIEDELTSFLEWTAGIQVVGGIISIFTAGVAEAPTQAVEAAEVANAASKVVNVIKGLFTAVKGLETVAALLERIKTPLAALGRLLGGEREIVAVERAAAEAERTALLDELEANGIKFSKDSVVSVFHDADGKIVFLEQGNERAGLQHILSHADDFAKAGVPKEDIPDLLRAALSEGKVVGTQGRDRPIYEVVVDGVTRRVAITVSKNGFIVGANPA</sequence>
<protein>
    <recommendedName>
        <fullName evidence="1">Outer membrane channel protein CpnT-like N-terminal domain-containing protein</fullName>
    </recommendedName>
</protein>